<name>A0A132TTI0_9BACL</name>
<dbReference type="Proteomes" id="UP000070475">
    <property type="component" value="Unassembled WGS sequence"/>
</dbReference>
<proteinExistence type="predicted"/>
<organism evidence="1 2">
    <name type="scientific">Paenibacillus riograndensis</name>
    <dbReference type="NCBI Taxonomy" id="483937"/>
    <lineage>
        <taxon>Bacteria</taxon>
        <taxon>Bacillati</taxon>
        <taxon>Bacillota</taxon>
        <taxon>Bacilli</taxon>
        <taxon>Bacillales</taxon>
        <taxon>Paenibacillaceae</taxon>
        <taxon>Paenibacillus</taxon>
        <taxon>Paenibacillus sonchi group</taxon>
    </lineage>
</organism>
<dbReference type="PATRIC" id="fig|483937.3.peg.648"/>
<dbReference type="AlphaFoldDB" id="A0A132TTI0"/>
<evidence type="ECO:0000313" key="2">
    <source>
        <dbReference type="Proteomes" id="UP000070475"/>
    </source>
</evidence>
<protein>
    <submittedName>
        <fullName evidence="1">CopG family transcriptional regulator</fullName>
    </submittedName>
</protein>
<reference evidence="1 2" key="1">
    <citation type="submission" date="2015-08" db="EMBL/GenBank/DDBJ databases">
        <title>Genomes of Paenibacillus riograndensis.</title>
        <authorList>
            <person name="Sant'Anna F.H."/>
            <person name="Souza R."/>
            <person name="Ambrosini A."/>
            <person name="Bach E."/>
            <person name="Fernandes G."/>
            <person name="Balsanelli E."/>
            <person name="Baura V.A."/>
            <person name="Pedrosa F.O."/>
            <person name="Souza E.M."/>
            <person name="Passaglia L."/>
        </authorList>
    </citation>
    <scope>NUCLEOTIDE SEQUENCE [LARGE SCALE GENOMIC DNA]</scope>
    <source>
        <strain evidence="1 2">CAS34</strain>
    </source>
</reference>
<sequence length="59" mass="6679">MSSKKMGRPPSDNPKSETIKIRVDQAILSKLDACTERLNTTRSDIVRTGIEKVYDDLQK</sequence>
<evidence type="ECO:0000313" key="1">
    <source>
        <dbReference type="EMBL" id="KWX74600.1"/>
    </source>
</evidence>
<comment type="caution">
    <text evidence="1">The sequence shown here is derived from an EMBL/GenBank/DDBJ whole genome shotgun (WGS) entry which is preliminary data.</text>
</comment>
<dbReference type="EMBL" id="LIRB01000138">
    <property type="protein sequence ID" value="KWX74600.1"/>
    <property type="molecule type" value="Genomic_DNA"/>
</dbReference>
<keyword evidence="2" id="KW-1185">Reference proteome</keyword>
<dbReference type="OrthoDB" id="1861110at2"/>
<gene>
    <name evidence="1" type="ORF">AMQ84_19430</name>
</gene>
<accession>A0A132TTI0</accession>